<dbReference type="Proteomes" id="UP000600449">
    <property type="component" value="Unassembled WGS sequence"/>
</dbReference>
<keyword evidence="5 8" id="KW-0812">Transmembrane</keyword>
<dbReference type="RefSeq" id="WP_188914449.1">
    <property type="nucleotide sequence ID" value="NZ_BMMF01000010.1"/>
</dbReference>
<feature type="transmembrane region" description="Helical" evidence="8">
    <location>
        <begin position="123"/>
        <end position="145"/>
    </location>
</feature>
<keyword evidence="4" id="KW-1003">Cell membrane</keyword>
<evidence type="ECO:0000256" key="5">
    <source>
        <dbReference type="ARBA" id="ARBA00022692"/>
    </source>
</evidence>
<feature type="transmembrane region" description="Helical" evidence="8">
    <location>
        <begin position="62"/>
        <end position="81"/>
    </location>
</feature>
<evidence type="ECO:0000256" key="7">
    <source>
        <dbReference type="ARBA" id="ARBA00023136"/>
    </source>
</evidence>
<dbReference type="PANTHER" id="PTHR36838:SF3">
    <property type="entry name" value="TRANSPORTER AUXIN EFFLUX CARRIER EC FAMILY"/>
    <property type="match status" value="1"/>
</dbReference>
<dbReference type="GO" id="GO:0055085">
    <property type="term" value="P:transmembrane transport"/>
    <property type="evidence" value="ECO:0007669"/>
    <property type="project" value="InterPro"/>
</dbReference>
<evidence type="ECO:0000256" key="1">
    <source>
        <dbReference type="ARBA" id="ARBA00004651"/>
    </source>
</evidence>
<dbReference type="Gene3D" id="1.20.1530.20">
    <property type="match status" value="1"/>
</dbReference>
<dbReference type="InterPro" id="IPR038770">
    <property type="entry name" value="Na+/solute_symporter_sf"/>
</dbReference>
<evidence type="ECO:0000256" key="8">
    <source>
        <dbReference type="SAM" id="Phobius"/>
    </source>
</evidence>
<evidence type="ECO:0000256" key="2">
    <source>
        <dbReference type="ARBA" id="ARBA00010145"/>
    </source>
</evidence>
<proteinExistence type="inferred from homology"/>
<keyword evidence="3" id="KW-0813">Transport</keyword>
<evidence type="ECO:0000313" key="10">
    <source>
        <dbReference type="Proteomes" id="UP000600449"/>
    </source>
</evidence>
<organism evidence="9 10">
    <name type="scientific">Salinarimonas ramus</name>
    <dbReference type="NCBI Taxonomy" id="690164"/>
    <lineage>
        <taxon>Bacteria</taxon>
        <taxon>Pseudomonadati</taxon>
        <taxon>Pseudomonadota</taxon>
        <taxon>Alphaproteobacteria</taxon>
        <taxon>Hyphomicrobiales</taxon>
        <taxon>Salinarimonadaceae</taxon>
        <taxon>Salinarimonas</taxon>
    </lineage>
</organism>
<keyword evidence="10" id="KW-1185">Reference proteome</keyword>
<name>A0A917QCL4_9HYPH</name>
<evidence type="ECO:0000256" key="4">
    <source>
        <dbReference type="ARBA" id="ARBA00022475"/>
    </source>
</evidence>
<evidence type="ECO:0008006" key="11">
    <source>
        <dbReference type="Google" id="ProtNLM"/>
    </source>
</evidence>
<feature type="transmembrane region" description="Helical" evidence="8">
    <location>
        <begin position="239"/>
        <end position="259"/>
    </location>
</feature>
<comment type="similarity">
    <text evidence="2">Belongs to the auxin efflux carrier (TC 2.A.69) family.</text>
</comment>
<feature type="transmembrane region" description="Helical" evidence="8">
    <location>
        <begin position="298"/>
        <end position="319"/>
    </location>
</feature>
<evidence type="ECO:0000313" key="9">
    <source>
        <dbReference type="EMBL" id="GGK44118.1"/>
    </source>
</evidence>
<comment type="subcellular location">
    <subcellularLocation>
        <location evidence="1">Cell membrane</location>
        <topology evidence="1">Multi-pass membrane protein</topology>
    </subcellularLocation>
</comment>
<feature type="transmembrane region" description="Helical" evidence="8">
    <location>
        <begin position="31"/>
        <end position="50"/>
    </location>
</feature>
<dbReference type="GO" id="GO:0005886">
    <property type="term" value="C:plasma membrane"/>
    <property type="evidence" value="ECO:0007669"/>
    <property type="project" value="UniProtKB-SubCell"/>
</dbReference>
<feature type="transmembrane region" description="Helical" evidence="8">
    <location>
        <begin position="197"/>
        <end position="219"/>
    </location>
</feature>
<sequence length="320" mass="32585">MLEIVAPIFAVILAGYLFALWRGVDKAGTRLLNEYVLYGALPALLFIAVARADPAELQQWSFMGATLAGIAVAFVLGALAARAGGTRMPNAAIPAMAASYGTTGYMGVPILITALGVGAAVPAAIATILHNVPVIMTVILINDLLARRDGAKSTGTGTGAAVAGALKATLTNPLTVAVVAGVLVSVAGVPIPRSVSLFADFLGAAAGPTALFALGLGLAQLDASALLDAKRIGRILPLIGIKVVIQPLVTFVVAIYGLGMDTSDPWFVAALIMAAQPIGAGVFVFASKYQHLEDETSVAIIASLFVALVTLPLLLALYAT</sequence>
<dbReference type="InterPro" id="IPR004776">
    <property type="entry name" value="Mem_transp_PIN-like"/>
</dbReference>
<keyword evidence="7 8" id="KW-0472">Membrane</keyword>
<dbReference type="PANTHER" id="PTHR36838">
    <property type="entry name" value="AUXIN EFFLUX CARRIER FAMILY PROTEIN"/>
    <property type="match status" value="1"/>
</dbReference>
<reference evidence="9 10" key="1">
    <citation type="journal article" date="2014" name="Int. J. Syst. Evol. Microbiol.">
        <title>Complete genome sequence of Corynebacterium casei LMG S-19264T (=DSM 44701T), isolated from a smear-ripened cheese.</title>
        <authorList>
            <consortium name="US DOE Joint Genome Institute (JGI-PGF)"/>
            <person name="Walter F."/>
            <person name="Albersmeier A."/>
            <person name="Kalinowski J."/>
            <person name="Ruckert C."/>
        </authorList>
    </citation>
    <scope>NUCLEOTIDE SEQUENCE [LARGE SCALE GENOMIC DNA]</scope>
    <source>
        <strain evidence="9 10">CGMCC 1.9161</strain>
    </source>
</reference>
<feature type="transmembrane region" description="Helical" evidence="8">
    <location>
        <begin position="6"/>
        <end position="24"/>
    </location>
</feature>
<evidence type="ECO:0000256" key="3">
    <source>
        <dbReference type="ARBA" id="ARBA00022448"/>
    </source>
</evidence>
<feature type="transmembrane region" description="Helical" evidence="8">
    <location>
        <begin position="265"/>
        <end position="286"/>
    </location>
</feature>
<dbReference type="AlphaFoldDB" id="A0A917QCL4"/>
<evidence type="ECO:0000256" key="6">
    <source>
        <dbReference type="ARBA" id="ARBA00022989"/>
    </source>
</evidence>
<keyword evidence="6 8" id="KW-1133">Transmembrane helix</keyword>
<accession>A0A917QCL4</accession>
<comment type="caution">
    <text evidence="9">The sequence shown here is derived from an EMBL/GenBank/DDBJ whole genome shotgun (WGS) entry which is preliminary data.</text>
</comment>
<dbReference type="Pfam" id="PF03547">
    <property type="entry name" value="Mem_trans"/>
    <property type="match status" value="1"/>
</dbReference>
<feature type="transmembrane region" description="Helical" evidence="8">
    <location>
        <begin position="93"/>
        <end position="117"/>
    </location>
</feature>
<protein>
    <recommendedName>
        <fullName evidence="11">AEC family transporter</fullName>
    </recommendedName>
</protein>
<dbReference type="EMBL" id="BMMF01000010">
    <property type="protein sequence ID" value="GGK44118.1"/>
    <property type="molecule type" value="Genomic_DNA"/>
</dbReference>
<gene>
    <name evidence="9" type="ORF">GCM10011322_34020</name>
</gene>